<dbReference type="GO" id="GO:0097730">
    <property type="term" value="C:non-motile cilium"/>
    <property type="evidence" value="ECO:0007669"/>
    <property type="project" value="TreeGrafter"/>
</dbReference>
<dbReference type="Proteomes" id="UP001159042">
    <property type="component" value="Unassembled WGS sequence"/>
</dbReference>
<dbReference type="EMBL" id="JANEYG010000002">
    <property type="protein sequence ID" value="KAJ8924962.1"/>
    <property type="molecule type" value="Genomic_DNA"/>
</dbReference>
<dbReference type="Pfam" id="PF23086">
    <property type="entry name" value="Tudor_Coilin"/>
    <property type="match status" value="1"/>
</dbReference>
<dbReference type="PANTHER" id="PTHR46090">
    <property type="entry name" value="ADP-RIBOSYLATION FACTOR-LIKE PROTEIN 13B"/>
    <property type="match status" value="1"/>
</dbReference>
<dbReference type="SMART" id="SM00178">
    <property type="entry name" value="SAR"/>
    <property type="match status" value="1"/>
</dbReference>
<dbReference type="PANTHER" id="PTHR46090:SF2">
    <property type="entry name" value="ADP-RIBOSYLATION FACTOR-LIKE PROTEIN 13B"/>
    <property type="match status" value="1"/>
</dbReference>
<dbReference type="AlphaFoldDB" id="A0AAV8WEF6"/>
<feature type="compositionally biased region" description="Basic residues" evidence="5">
    <location>
        <begin position="437"/>
        <end position="450"/>
    </location>
</feature>
<name>A0AAV8WEF6_9CUCU</name>
<gene>
    <name evidence="8" type="ORF">NQ315_001127</name>
</gene>
<dbReference type="SUPFAM" id="SSF52540">
    <property type="entry name" value="P-loop containing nucleoside triphosphate hydrolases"/>
    <property type="match status" value="1"/>
</dbReference>
<reference evidence="8 9" key="1">
    <citation type="journal article" date="2023" name="Insect Mol. Biol.">
        <title>Genome sequencing provides insights into the evolution of gene families encoding plant cell wall-degrading enzymes in longhorned beetles.</title>
        <authorList>
            <person name="Shin N.R."/>
            <person name="Okamura Y."/>
            <person name="Kirsch R."/>
            <person name="Pauchet Y."/>
        </authorList>
    </citation>
    <scope>NUCLEOTIDE SEQUENCE [LARGE SCALE GENOMIC DNA]</scope>
    <source>
        <strain evidence="8">EAD_L_NR</strain>
    </source>
</reference>
<comment type="caution">
    <text evidence="8">The sequence shown here is derived from an EMBL/GenBank/DDBJ whole genome shotgun (WGS) entry which is preliminary data.</text>
</comment>
<keyword evidence="4" id="KW-0479">Metal-binding</keyword>
<dbReference type="Gene3D" id="3.40.50.300">
    <property type="entry name" value="P-loop containing nucleotide triphosphate hydrolases"/>
    <property type="match status" value="1"/>
</dbReference>
<keyword evidence="9" id="KW-1185">Reference proteome</keyword>
<evidence type="ECO:0008006" key="10">
    <source>
        <dbReference type="Google" id="ProtNLM"/>
    </source>
</evidence>
<evidence type="ECO:0000259" key="6">
    <source>
        <dbReference type="Pfam" id="PF15862"/>
    </source>
</evidence>
<dbReference type="GO" id="GO:0003924">
    <property type="term" value="F:GTPase activity"/>
    <property type="evidence" value="ECO:0007669"/>
    <property type="project" value="InterPro"/>
</dbReference>
<feature type="domain" description="Coilin N-terminal" evidence="6">
    <location>
        <begin position="11"/>
        <end position="125"/>
    </location>
</feature>
<dbReference type="PROSITE" id="PS51417">
    <property type="entry name" value="ARF"/>
    <property type="match status" value="1"/>
</dbReference>
<keyword evidence="1 3" id="KW-0547">Nucleotide-binding</keyword>
<dbReference type="SMART" id="SM00177">
    <property type="entry name" value="ARF"/>
    <property type="match status" value="1"/>
</dbReference>
<sequence length="1035" mass="116668">MSARRNFRVIVNLSYFFHDHRANARLFINDTINTIKDLEERIKQIFKIKNFYLSSQTEYLPSTEDVGVLQQDDIVWVMQYRHSQAENANASPEHELGDTKKKRSISVREDPLEVCQQRKKKKKKYDTETTELVSCPTSPILRPKKKKKQDIKGDGTVSGMEVVQVVPERKMVDQASPTLENGTGNQPVNISEAPGTISTAVELSSVSSELVEDSPKSHRYKGTLSHYKKQAPVPLVTEKYLMDNKVNIVKIEYVSGGPELVKQLEEKAEVDSSTDQNLIIDESECNGHDFVSEPVAAQDVCEDETMLVDLKEQATVSDSIKNGAEDPVSGNETWSDNRAEDPNRVYNSLQFLHKSPLRPKKLVAPASKEEVAWNETAAVPNNNEDPVDLGASEHSLVHSQKKQYSGIGQLLEVLRSNDSSVVTGESLDSDPNDVVTKRRKRIRKRRKKDKVKLPNDTSSSILETDYVPKPIRTVACPAIHLKFEDEGEVDVSKTSETATLENISVDSDGDIPEDCFYLKEEYILKSPAIKNLLPRVGDIIAFKILRITENFTPEISKYVIGKVIEYEAENKTVCFEILNGIEQCVMPEGRLFIGNGEEEKDHERGNRREYAWADVIDPRLLFPRIVLLLIGLDNAGKTKAANTLAGDHVNSPVPTVGFSVVNLKYLNYDVKVFDLGGGPNIRGIWNQYFVDAHGVIFVIDSSDYSRFEEVKGVLEEVLSNDKISGKPVLLLANKQDHENALDEVDIIECLNIEQLVNLYKCPTLVQSCSASENNHDKLDPGIRKGYEWLLATIVRGFETLNQRVERDVLEQDRKEKAEILEKIKKIKAMQELEQSKSDEDAIESYSDYARKLNGDVENTKVSDEVTIFNYEKADKDDASDDSSITFPPVYHTNLEDSALSVRPRSAVEIVKHQLKLNNNVKRPSVKSRSNKTAPLRLYGDKLPHSARERRRDFVSERRNLRSADDCLFTISNKVPIDRLDHTGCCGHGDNIQLNDRTRPVRKLPPLSLESKNVPSVHKKFENSDTDNVISVVDVD</sequence>
<proteinExistence type="predicted"/>
<dbReference type="GO" id="GO:0097500">
    <property type="term" value="P:receptor localization to non-motile cilium"/>
    <property type="evidence" value="ECO:0007669"/>
    <property type="project" value="TreeGrafter"/>
</dbReference>
<feature type="binding site" evidence="4">
    <location>
        <position position="655"/>
    </location>
    <ligand>
        <name>Mg(2+)</name>
        <dbReference type="ChEBI" id="CHEBI:18420"/>
    </ligand>
</feature>
<evidence type="ECO:0000259" key="7">
    <source>
        <dbReference type="Pfam" id="PF23086"/>
    </source>
</evidence>
<dbReference type="GO" id="GO:0005525">
    <property type="term" value="F:GTP binding"/>
    <property type="evidence" value="ECO:0007669"/>
    <property type="project" value="UniProtKB-KW"/>
</dbReference>
<dbReference type="GO" id="GO:0048731">
    <property type="term" value="P:system development"/>
    <property type="evidence" value="ECO:0007669"/>
    <property type="project" value="UniProtKB-ARBA"/>
</dbReference>
<accession>A0AAV8WEF6</accession>
<keyword evidence="2 3" id="KW-0342">GTP-binding</keyword>
<dbReference type="PRINTS" id="PR00328">
    <property type="entry name" value="SAR1GTPBP"/>
</dbReference>
<protein>
    <recommendedName>
        <fullName evidence="10">ADP-ribosylation factor-like protein 13B</fullName>
    </recommendedName>
</protein>
<dbReference type="NCBIfam" id="TIGR00231">
    <property type="entry name" value="small_GTP"/>
    <property type="match status" value="1"/>
</dbReference>
<evidence type="ECO:0000256" key="2">
    <source>
        <dbReference type="ARBA" id="ARBA00023134"/>
    </source>
</evidence>
<feature type="binding site" evidence="4">
    <location>
        <position position="638"/>
    </location>
    <ligand>
        <name>Mg(2+)</name>
        <dbReference type="ChEBI" id="CHEBI:18420"/>
    </ligand>
</feature>
<feature type="region of interest" description="Disordered" evidence="5">
    <location>
        <begin position="420"/>
        <end position="456"/>
    </location>
</feature>
<feature type="binding site" evidence="3">
    <location>
        <begin position="631"/>
        <end position="638"/>
    </location>
    <ligand>
        <name>GTP</name>
        <dbReference type="ChEBI" id="CHEBI:37565"/>
    </ligand>
</feature>
<evidence type="ECO:0000256" key="5">
    <source>
        <dbReference type="SAM" id="MobiDB-lite"/>
    </source>
</evidence>
<dbReference type="Pfam" id="PF00025">
    <property type="entry name" value="Arf"/>
    <property type="match status" value="1"/>
</dbReference>
<evidence type="ECO:0000256" key="4">
    <source>
        <dbReference type="PIRSR" id="PIRSR606689-2"/>
    </source>
</evidence>
<dbReference type="GO" id="GO:0051649">
    <property type="term" value="P:establishment of localization in cell"/>
    <property type="evidence" value="ECO:0007669"/>
    <property type="project" value="UniProtKB-ARBA"/>
</dbReference>
<keyword evidence="4" id="KW-0460">Magnesium</keyword>
<dbReference type="InterPro" id="IPR051995">
    <property type="entry name" value="Ciliary_GTPase"/>
</dbReference>
<evidence type="ECO:0000313" key="8">
    <source>
        <dbReference type="EMBL" id="KAJ8924962.1"/>
    </source>
</evidence>
<dbReference type="GO" id="GO:0046872">
    <property type="term" value="F:metal ion binding"/>
    <property type="evidence" value="ECO:0007669"/>
    <property type="project" value="UniProtKB-KW"/>
</dbReference>
<dbReference type="InterPro" id="IPR031722">
    <property type="entry name" value="Coilin_N"/>
</dbReference>
<feature type="binding site" evidence="3">
    <location>
        <begin position="733"/>
        <end position="736"/>
    </location>
    <ligand>
        <name>GTP</name>
        <dbReference type="ChEBI" id="CHEBI:37565"/>
    </ligand>
</feature>
<evidence type="ECO:0000313" key="9">
    <source>
        <dbReference type="Proteomes" id="UP001159042"/>
    </source>
</evidence>
<dbReference type="InterPro" id="IPR056398">
    <property type="entry name" value="Tudor_Coilin"/>
</dbReference>
<evidence type="ECO:0000256" key="3">
    <source>
        <dbReference type="PIRSR" id="PIRSR606689-1"/>
    </source>
</evidence>
<dbReference type="InterPro" id="IPR006689">
    <property type="entry name" value="Small_GTPase_ARF/SAR"/>
</dbReference>
<dbReference type="GO" id="GO:1905515">
    <property type="term" value="P:non-motile cilium assembly"/>
    <property type="evidence" value="ECO:0007669"/>
    <property type="project" value="TreeGrafter"/>
</dbReference>
<organism evidence="8 9">
    <name type="scientific">Exocentrus adspersus</name>
    <dbReference type="NCBI Taxonomy" id="1586481"/>
    <lineage>
        <taxon>Eukaryota</taxon>
        <taxon>Metazoa</taxon>
        <taxon>Ecdysozoa</taxon>
        <taxon>Arthropoda</taxon>
        <taxon>Hexapoda</taxon>
        <taxon>Insecta</taxon>
        <taxon>Pterygota</taxon>
        <taxon>Neoptera</taxon>
        <taxon>Endopterygota</taxon>
        <taxon>Coleoptera</taxon>
        <taxon>Polyphaga</taxon>
        <taxon>Cucujiformia</taxon>
        <taxon>Chrysomeloidea</taxon>
        <taxon>Cerambycidae</taxon>
        <taxon>Lamiinae</taxon>
        <taxon>Acanthocinini</taxon>
        <taxon>Exocentrus</taxon>
    </lineage>
</organism>
<dbReference type="GO" id="GO:0016192">
    <property type="term" value="P:vesicle-mediated transport"/>
    <property type="evidence" value="ECO:0007669"/>
    <property type="project" value="UniProtKB-ARBA"/>
</dbReference>
<dbReference type="Pfam" id="PF15862">
    <property type="entry name" value="Coilin_N"/>
    <property type="match status" value="1"/>
</dbReference>
<feature type="region of interest" description="Disordered" evidence="5">
    <location>
        <begin position="86"/>
        <end position="110"/>
    </location>
</feature>
<dbReference type="InterPro" id="IPR027417">
    <property type="entry name" value="P-loop_NTPase"/>
</dbReference>
<dbReference type="InterPro" id="IPR005225">
    <property type="entry name" value="Small_GTP-bd"/>
</dbReference>
<feature type="binding site" evidence="3">
    <location>
        <position position="677"/>
    </location>
    <ligand>
        <name>GTP</name>
        <dbReference type="ChEBI" id="CHEBI:37565"/>
    </ligand>
</feature>
<feature type="region of interest" description="Disordered" evidence="5">
    <location>
        <begin position="321"/>
        <end position="340"/>
    </location>
</feature>
<feature type="domain" description="Coilin tudor" evidence="7">
    <location>
        <begin position="533"/>
        <end position="582"/>
    </location>
</feature>
<dbReference type="GO" id="GO:0060170">
    <property type="term" value="C:ciliary membrane"/>
    <property type="evidence" value="ECO:0007669"/>
    <property type="project" value="TreeGrafter"/>
</dbReference>
<evidence type="ECO:0000256" key="1">
    <source>
        <dbReference type="ARBA" id="ARBA00022741"/>
    </source>
</evidence>